<evidence type="ECO:0000313" key="2">
    <source>
        <dbReference type="EMBL" id="SPT69847.1"/>
    </source>
</evidence>
<gene>
    <name evidence="2" type="ORF">NCTC13093_01234</name>
</gene>
<dbReference type="EMBL" id="UAPV01000001">
    <property type="protein sequence ID" value="SPT69847.1"/>
    <property type="molecule type" value="Genomic_DNA"/>
</dbReference>
<reference evidence="2 3" key="1">
    <citation type="submission" date="2018-06" db="EMBL/GenBank/DDBJ databases">
        <authorList>
            <consortium name="Pathogen Informatics"/>
            <person name="Doyle S."/>
        </authorList>
    </citation>
    <scope>NUCLEOTIDE SEQUENCE [LARGE SCALE GENOMIC DNA]</scope>
    <source>
        <strain evidence="2 3">NCTC13093</strain>
    </source>
</reference>
<protein>
    <recommendedName>
        <fullName evidence="4">Late embryogenesis abundant protein</fullName>
    </recommendedName>
</protein>
<dbReference type="Proteomes" id="UP000250086">
    <property type="component" value="Unassembled WGS sequence"/>
</dbReference>
<dbReference type="PROSITE" id="PS51257">
    <property type="entry name" value="PROKAR_LIPOPROTEIN"/>
    <property type="match status" value="1"/>
</dbReference>
<name>A0A2X0WHF6_9GAMM</name>
<proteinExistence type="predicted"/>
<dbReference type="RefSeq" id="WP_146740832.1">
    <property type="nucleotide sequence ID" value="NZ_UAPV01000001.1"/>
</dbReference>
<feature type="signal peptide" evidence="1">
    <location>
        <begin position="1"/>
        <end position="18"/>
    </location>
</feature>
<accession>A0A2X0WHF6</accession>
<evidence type="ECO:0008006" key="4">
    <source>
        <dbReference type="Google" id="ProtNLM"/>
    </source>
</evidence>
<feature type="chain" id="PRO_5016019206" description="Late embryogenesis abundant protein" evidence="1">
    <location>
        <begin position="19"/>
        <end position="154"/>
    </location>
</feature>
<evidence type="ECO:0000313" key="3">
    <source>
        <dbReference type="Proteomes" id="UP000250086"/>
    </source>
</evidence>
<organism evidence="2 3">
    <name type="scientific">Anaerobiospirillum thomasii</name>
    <dbReference type="NCBI Taxonomy" id="179995"/>
    <lineage>
        <taxon>Bacteria</taxon>
        <taxon>Pseudomonadati</taxon>
        <taxon>Pseudomonadota</taxon>
        <taxon>Gammaproteobacteria</taxon>
        <taxon>Aeromonadales</taxon>
        <taxon>Succinivibrionaceae</taxon>
        <taxon>Anaerobiospirillum</taxon>
    </lineage>
</organism>
<evidence type="ECO:0000256" key="1">
    <source>
        <dbReference type="SAM" id="SignalP"/>
    </source>
</evidence>
<keyword evidence="1" id="KW-0732">Signal</keyword>
<sequence>MKKALPLISALSVFVLCACQGVPDGSKEPVATIESIKLASGQQSGFDIDFSVFHRSLEDLPFAALDIDIMVNSKKVASYHEEPEDIILKPSVKNSYTRFVEANLAQPAQSDSLLMSPMLKVNADVVLKVTVVDDEVLDTYNPVANFKGIVSHAD</sequence>
<dbReference type="AlphaFoldDB" id="A0A2X0WHF6"/>
<keyword evidence="3" id="KW-1185">Reference proteome</keyword>